<reference evidence="1" key="1">
    <citation type="submission" date="2020-04" db="EMBL/GenBank/DDBJ databases">
        <authorList>
            <person name="Alioto T."/>
            <person name="Alioto T."/>
            <person name="Gomez Garrido J."/>
        </authorList>
    </citation>
    <scope>NUCLEOTIDE SEQUENCE</scope>
    <source>
        <strain evidence="1">A484AB</strain>
    </source>
</reference>
<dbReference type="PANTHER" id="PTHR37984">
    <property type="entry name" value="PROTEIN CBG26694"/>
    <property type="match status" value="1"/>
</dbReference>
<dbReference type="CDD" id="cd01647">
    <property type="entry name" value="RT_LTR"/>
    <property type="match status" value="1"/>
</dbReference>
<dbReference type="AlphaFoldDB" id="A0A7D9L1K2"/>
<dbReference type="SUPFAM" id="SSF56672">
    <property type="entry name" value="DNA/RNA polymerases"/>
    <property type="match status" value="1"/>
</dbReference>
<dbReference type="Proteomes" id="UP001152795">
    <property type="component" value="Unassembled WGS sequence"/>
</dbReference>
<gene>
    <name evidence="1" type="ORF">PACLA_8A054859</name>
</gene>
<dbReference type="PROSITE" id="PS50878">
    <property type="entry name" value="RT_POL"/>
    <property type="match status" value="1"/>
</dbReference>
<dbReference type="Gene3D" id="3.30.70.270">
    <property type="match status" value="1"/>
</dbReference>
<comment type="caution">
    <text evidence="1">The sequence shown here is derived from an EMBL/GenBank/DDBJ whole genome shotgun (WGS) entry which is preliminary data.</text>
</comment>
<evidence type="ECO:0000313" key="2">
    <source>
        <dbReference type="Proteomes" id="UP001152795"/>
    </source>
</evidence>
<keyword evidence="2" id="KW-1185">Reference proteome</keyword>
<dbReference type="Gene3D" id="3.10.10.10">
    <property type="entry name" value="HIV Type 1 Reverse Transcriptase, subunit A, domain 1"/>
    <property type="match status" value="1"/>
</dbReference>
<dbReference type="InterPro" id="IPR043128">
    <property type="entry name" value="Rev_trsase/Diguanyl_cyclase"/>
</dbReference>
<dbReference type="InterPro" id="IPR043502">
    <property type="entry name" value="DNA/RNA_pol_sf"/>
</dbReference>
<organism evidence="1 2">
    <name type="scientific">Paramuricea clavata</name>
    <name type="common">Red gorgonian</name>
    <name type="synonym">Violescent sea-whip</name>
    <dbReference type="NCBI Taxonomy" id="317549"/>
    <lineage>
        <taxon>Eukaryota</taxon>
        <taxon>Metazoa</taxon>
        <taxon>Cnidaria</taxon>
        <taxon>Anthozoa</taxon>
        <taxon>Octocorallia</taxon>
        <taxon>Malacalcyonacea</taxon>
        <taxon>Plexauridae</taxon>
        <taxon>Paramuricea</taxon>
    </lineage>
</organism>
<dbReference type="EMBL" id="CACRXK020013313">
    <property type="protein sequence ID" value="CAB4024938.1"/>
    <property type="molecule type" value="Genomic_DNA"/>
</dbReference>
<dbReference type="InterPro" id="IPR000477">
    <property type="entry name" value="RT_dom"/>
</dbReference>
<name>A0A7D9L1K2_PARCT</name>
<proteinExistence type="predicted"/>
<protein>
    <submittedName>
        <fullName evidence="1">Uncharacterized protein</fullName>
    </submittedName>
</protein>
<dbReference type="PANTHER" id="PTHR37984:SF11">
    <property type="entry name" value="INTEGRASE CATALYTIC DOMAIN-CONTAINING PROTEIN"/>
    <property type="match status" value="1"/>
</dbReference>
<dbReference type="OrthoDB" id="10068977at2759"/>
<sequence>MAWGIENDCFGELGRSNCELESRNIELFYDGGCYPKLFEGIGKLKGHEKKIHINKDIPPVAETYRRVPFHLQKQLDEWIEEYIEKDIIEPVVDKCTEWVSGLVVTPKPRNPKELRVCGYYRQANKAVKRKRHPIPTVEELMENMDGAVKYSKVDLKAGYHQIPLDKNSRSVTTFTTHQGLFRYKRLPFGINAASEVFQNAIERAIQGLDSIKNIADYIIVWGNTQQQHDQRVEQLFARLQEKHLTVNPEKCLFNQTELWFYGLHLTSNGIKADPSKADAIKN</sequence>
<accession>A0A7D9L1K2</accession>
<dbReference type="Pfam" id="PF00078">
    <property type="entry name" value="RVT_1"/>
    <property type="match status" value="1"/>
</dbReference>
<evidence type="ECO:0000313" key="1">
    <source>
        <dbReference type="EMBL" id="CAB4024938.1"/>
    </source>
</evidence>
<dbReference type="InterPro" id="IPR050951">
    <property type="entry name" value="Retrovirus_Pol_polyprotein"/>
</dbReference>